<dbReference type="EMBL" id="RQZD01000015">
    <property type="protein sequence ID" value="RRD36975.1"/>
    <property type="molecule type" value="Genomic_DNA"/>
</dbReference>
<name>A0A3P1VT89_FUSNU</name>
<gene>
    <name evidence="1" type="ORF">EII28_07740</name>
</gene>
<comment type="caution">
    <text evidence="1">The sequence shown here is derived from an EMBL/GenBank/DDBJ whole genome shotgun (WGS) entry which is preliminary data.</text>
</comment>
<dbReference type="InterPro" id="IPR011990">
    <property type="entry name" value="TPR-like_helical_dom_sf"/>
</dbReference>
<sequence>MILFKEKYRKKPLKYDISYATNIILLKGQKLKREGKYEEAQKIYDFILDYDGASGILYIAMAKNLACNMEYDNAIFLFQLANQACLDENRIQDENCLYHIQQLTNRESMGKENFLRYMKSIAGNPNYKFPY</sequence>
<reference evidence="1" key="1">
    <citation type="submission" date="2018-11" db="EMBL/GenBank/DDBJ databases">
        <title>Genomes From Bacteria Associated with the Canine Oral Cavity: a Test Case for Automated Genome-Based Taxonomic Assignment.</title>
        <authorList>
            <person name="Coil D.A."/>
            <person name="Jospin G."/>
            <person name="Darling A.E."/>
            <person name="Wallis C."/>
            <person name="Davis I.J."/>
            <person name="Harris S."/>
            <person name="Eisen J.A."/>
            <person name="Holcombe L.J."/>
            <person name="O'Flynn C."/>
        </authorList>
    </citation>
    <scope>NUCLEOTIDE SEQUENCE [LARGE SCALE GENOMIC DNA]</scope>
    <source>
        <strain evidence="1">OH5060</strain>
    </source>
</reference>
<proteinExistence type="predicted"/>
<protein>
    <recommendedName>
        <fullName evidence="2">TETRATRICOPEPTIDE REPEAT FAMILY PROTEIN</fullName>
    </recommendedName>
</protein>
<evidence type="ECO:0000313" key="1">
    <source>
        <dbReference type="EMBL" id="RRD36975.1"/>
    </source>
</evidence>
<dbReference type="SUPFAM" id="SSF48452">
    <property type="entry name" value="TPR-like"/>
    <property type="match status" value="1"/>
</dbReference>
<evidence type="ECO:0008006" key="2">
    <source>
        <dbReference type="Google" id="ProtNLM"/>
    </source>
</evidence>
<organism evidence="1">
    <name type="scientific">Fusobacterium nucleatum</name>
    <dbReference type="NCBI Taxonomy" id="851"/>
    <lineage>
        <taxon>Bacteria</taxon>
        <taxon>Fusobacteriati</taxon>
        <taxon>Fusobacteriota</taxon>
        <taxon>Fusobacteriia</taxon>
        <taxon>Fusobacteriales</taxon>
        <taxon>Fusobacteriaceae</taxon>
        <taxon>Fusobacterium</taxon>
    </lineage>
</organism>
<accession>A0A3P1VT89</accession>
<dbReference type="AlphaFoldDB" id="A0A3P1VT89"/>